<evidence type="ECO:0000313" key="2">
    <source>
        <dbReference type="Proteomes" id="UP000828390"/>
    </source>
</evidence>
<dbReference type="AlphaFoldDB" id="A0A9D4I8G7"/>
<dbReference type="InterPro" id="IPR008922">
    <property type="entry name" value="Di-copper_centre_dom_sf"/>
</dbReference>
<reference evidence="1" key="2">
    <citation type="submission" date="2020-11" db="EMBL/GenBank/DDBJ databases">
        <authorList>
            <person name="McCartney M.A."/>
            <person name="Auch B."/>
            <person name="Kono T."/>
            <person name="Mallez S."/>
            <person name="Becker A."/>
            <person name="Gohl D.M."/>
            <person name="Silverstein K.A.T."/>
            <person name="Koren S."/>
            <person name="Bechman K.B."/>
            <person name="Herman A."/>
            <person name="Abrahante J.E."/>
            <person name="Garbe J."/>
        </authorList>
    </citation>
    <scope>NUCLEOTIDE SEQUENCE</scope>
    <source>
        <strain evidence="1">Duluth1</strain>
        <tissue evidence="1">Whole animal</tissue>
    </source>
</reference>
<organism evidence="1 2">
    <name type="scientific">Dreissena polymorpha</name>
    <name type="common">Zebra mussel</name>
    <name type="synonym">Mytilus polymorpha</name>
    <dbReference type="NCBI Taxonomy" id="45954"/>
    <lineage>
        <taxon>Eukaryota</taxon>
        <taxon>Metazoa</taxon>
        <taxon>Spiralia</taxon>
        <taxon>Lophotrochozoa</taxon>
        <taxon>Mollusca</taxon>
        <taxon>Bivalvia</taxon>
        <taxon>Autobranchia</taxon>
        <taxon>Heteroconchia</taxon>
        <taxon>Euheterodonta</taxon>
        <taxon>Imparidentia</taxon>
        <taxon>Neoheterodontei</taxon>
        <taxon>Myida</taxon>
        <taxon>Dreissenoidea</taxon>
        <taxon>Dreissenidae</taxon>
        <taxon>Dreissena</taxon>
    </lineage>
</organism>
<accession>A0A9D4I8G7</accession>
<protein>
    <submittedName>
        <fullName evidence="1">Uncharacterized protein</fullName>
    </submittedName>
</protein>
<dbReference type="Gene3D" id="1.10.1280.10">
    <property type="entry name" value="Di-copper center containing domain from catechol oxidase"/>
    <property type="match status" value="1"/>
</dbReference>
<dbReference type="EMBL" id="JAIWYP010000010">
    <property type="protein sequence ID" value="KAH3750983.1"/>
    <property type="molecule type" value="Genomic_DNA"/>
</dbReference>
<comment type="caution">
    <text evidence="1">The sequence shown here is derived from an EMBL/GenBank/DDBJ whole genome shotgun (WGS) entry which is preliminary data.</text>
</comment>
<proteinExistence type="predicted"/>
<dbReference type="Proteomes" id="UP000828390">
    <property type="component" value="Unassembled WGS sequence"/>
</dbReference>
<evidence type="ECO:0000313" key="1">
    <source>
        <dbReference type="EMBL" id="KAH3750983.1"/>
    </source>
</evidence>
<dbReference type="SUPFAM" id="SSF48056">
    <property type="entry name" value="Di-copper centre-containing domain"/>
    <property type="match status" value="1"/>
</dbReference>
<sequence>MREIDNTVSLPYWDSTLDSEMEYPNRTILFSPEFLGNGRGLVTYGTIRRLGSPV</sequence>
<keyword evidence="2" id="KW-1185">Reference proteome</keyword>
<gene>
    <name evidence="1" type="ORF">DPMN_185523</name>
</gene>
<reference evidence="1" key="1">
    <citation type="journal article" date="2019" name="bioRxiv">
        <title>The Genome of the Zebra Mussel, Dreissena polymorpha: A Resource for Invasive Species Research.</title>
        <authorList>
            <person name="McCartney M.A."/>
            <person name="Auch B."/>
            <person name="Kono T."/>
            <person name="Mallez S."/>
            <person name="Zhang Y."/>
            <person name="Obille A."/>
            <person name="Becker A."/>
            <person name="Abrahante J.E."/>
            <person name="Garbe J."/>
            <person name="Badalamenti J.P."/>
            <person name="Herman A."/>
            <person name="Mangelson H."/>
            <person name="Liachko I."/>
            <person name="Sullivan S."/>
            <person name="Sone E.D."/>
            <person name="Koren S."/>
            <person name="Silverstein K.A.T."/>
            <person name="Beckman K.B."/>
            <person name="Gohl D.M."/>
        </authorList>
    </citation>
    <scope>NUCLEOTIDE SEQUENCE</scope>
    <source>
        <strain evidence="1">Duluth1</strain>
        <tissue evidence="1">Whole animal</tissue>
    </source>
</reference>
<name>A0A9D4I8G7_DREPO</name>